<evidence type="ECO:0000313" key="3">
    <source>
        <dbReference type="Proteomes" id="UP000284120"/>
    </source>
</evidence>
<reference evidence="2 3" key="1">
    <citation type="submission" date="2018-06" db="EMBL/GenBank/DDBJ databases">
        <title>Pedobacter endophyticus sp. nov., an endophytic bacterium isolated from a leaf of Triticum aestivum.</title>
        <authorList>
            <person name="Zhang L."/>
        </authorList>
    </citation>
    <scope>NUCLEOTIDE SEQUENCE [LARGE SCALE GENOMIC DNA]</scope>
    <source>
        <strain evidence="2 3">CM134L-2</strain>
    </source>
</reference>
<proteinExistence type="predicted"/>
<protein>
    <recommendedName>
        <fullName evidence="4">Phage abortive infection protein</fullName>
    </recommendedName>
</protein>
<dbReference type="AlphaFoldDB" id="A0A3S3PDQ2"/>
<feature type="transmembrane region" description="Helical" evidence="1">
    <location>
        <begin position="6"/>
        <end position="26"/>
    </location>
</feature>
<organism evidence="2 3">
    <name type="scientific">Pedobacter chitinilyticus</name>
    <dbReference type="NCBI Taxonomy" id="2233776"/>
    <lineage>
        <taxon>Bacteria</taxon>
        <taxon>Pseudomonadati</taxon>
        <taxon>Bacteroidota</taxon>
        <taxon>Sphingobacteriia</taxon>
        <taxon>Sphingobacteriales</taxon>
        <taxon>Sphingobacteriaceae</taxon>
        <taxon>Pedobacter</taxon>
    </lineage>
</organism>
<dbReference type="OrthoDB" id="6678638at2"/>
<gene>
    <name evidence="2" type="ORF">DPV69_04295</name>
</gene>
<evidence type="ECO:0000313" key="2">
    <source>
        <dbReference type="EMBL" id="RWU10565.1"/>
    </source>
</evidence>
<dbReference type="Proteomes" id="UP000284120">
    <property type="component" value="Unassembled WGS sequence"/>
</dbReference>
<keyword evidence="1" id="KW-0812">Transmembrane</keyword>
<dbReference type="InterPro" id="IPR031709">
    <property type="entry name" value="PutAbiC"/>
</dbReference>
<dbReference type="RefSeq" id="WP_113646053.1">
    <property type="nucleotide sequence ID" value="NZ_QMHN01000001.1"/>
</dbReference>
<evidence type="ECO:0008006" key="4">
    <source>
        <dbReference type="Google" id="ProtNLM"/>
    </source>
</evidence>
<sequence length="464" mass="54685">MTQELTALASIFLYLFLIFSIIYLLFPKIKYRSKVNESKISFYLLTIGGLFVLFAIISPIIIFKFIDFKEVSYGTSENKSIYSLTGPLGDTLGGVMNPFIAIAGVIITGLAFYAQYSANKSFLEANKELKKQFKLQQFESQFYEMLKLHKENVNEMVIEGYQYDEKINDDEACIIYHEVKQQKAKGEYDSSKRNNIKETKLISGRKIFNLMLKEFHLTFNVVSHFVLKNHSLSKHQKKVLYEKILMLSYKIFFSGKDIYNKLIKDSKLDYDFTRKNDAKLYNEILAELEVLRTCHKRGIRYIKAYINSESLHLDFSYKPFGGHLIRLGHFYRHMYAIVNFVVNENSQILSYEDKRKYLKMFRAQLSNHEVALLYYNWLAGYGEAWEDKEPGDERLANRFFTDYRMIHNLDQNLVLREFDPFELFKDNSYRSFLFKEGKRESDGLFELFDLGSNLSEEDNRKLIN</sequence>
<dbReference type="Pfam" id="PF16872">
    <property type="entry name" value="putAbiC"/>
    <property type="match status" value="1"/>
</dbReference>
<feature type="transmembrane region" description="Helical" evidence="1">
    <location>
        <begin position="42"/>
        <end position="66"/>
    </location>
</feature>
<keyword evidence="1" id="KW-0472">Membrane</keyword>
<accession>A0A3S3PDQ2</accession>
<keyword evidence="3" id="KW-1185">Reference proteome</keyword>
<feature type="transmembrane region" description="Helical" evidence="1">
    <location>
        <begin position="95"/>
        <end position="114"/>
    </location>
</feature>
<name>A0A3S3PDQ2_9SPHI</name>
<keyword evidence="1" id="KW-1133">Transmembrane helix</keyword>
<evidence type="ECO:0000256" key="1">
    <source>
        <dbReference type="SAM" id="Phobius"/>
    </source>
</evidence>
<dbReference type="EMBL" id="SAYW01000001">
    <property type="protein sequence ID" value="RWU10565.1"/>
    <property type="molecule type" value="Genomic_DNA"/>
</dbReference>
<comment type="caution">
    <text evidence="2">The sequence shown here is derived from an EMBL/GenBank/DDBJ whole genome shotgun (WGS) entry which is preliminary data.</text>
</comment>